<sequence>MQAISGTDQQRTPSIKGEKQKEELVRAQNCLYQQIQIEAFPDQYALLGKQRSIRISSSLHRLAAFIDEDKALKVRERINAERFTDLQVKHAVILPSNHYVTQLVIQHFHHSMLHRNHETAINLIRLQFHIPGLRKIYRTMHGICKLCKNDASVPIPPMMGDLPEARLAAYSHALAYVRVDYFGPMMVSVGRRCEKRWGVILTCLTTRAINFSWLNLSLRALV</sequence>
<reference evidence="2" key="1">
    <citation type="journal article" date="2014" name="Genome Biol.">
        <title>Genome analysis of a major urban malaria vector mosquito, Anopheles stephensi.</title>
        <authorList>
            <person name="Jiang X."/>
            <person name="Peery A."/>
            <person name="Hall A.B."/>
            <person name="Sharma A."/>
            <person name="Chen X.G."/>
            <person name="Waterhouse R.M."/>
            <person name="Komissarov A."/>
            <person name="Riehle M.M."/>
            <person name="Shouche Y."/>
            <person name="Sharakhova M.V."/>
            <person name="Lawson D."/>
            <person name="Pakpour N."/>
            <person name="Arensburger P."/>
            <person name="Davidson V.L."/>
            <person name="Eiglmeier K."/>
            <person name="Emrich S."/>
            <person name="George P."/>
            <person name="Kennedy R.C."/>
            <person name="Mane S.P."/>
            <person name="Maslen G."/>
            <person name="Oringanje C."/>
            <person name="Qi Y."/>
            <person name="Settlage R."/>
            <person name="Tojo M."/>
            <person name="Tubio J.M."/>
            <person name="Unger M.F."/>
            <person name="Wang B."/>
            <person name="Vernick K.D."/>
            <person name="Ribeiro J.M."/>
            <person name="James A.A."/>
            <person name="Michel K."/>
            <person name="Riehle M.A."/>
            <person name="Luckhart S."/>
            <person name="Sharakhov I.V."/>
            <person name="Tu Z."/>
        </authorList>
    </citation>
    <scope>NUCLEOTIDE SEQUENCE [LARGE SCALE GENOMIC DNA]</scope>
    <source>
        <strain evidence="2">Indian</strain>
    </source>
</reference>
<accession>A0A182YRB4</accession>
<dbReference type="STRING" id="30069.A0A182YRB4"/>
<evidence type="ECO:0008006" key="3">
    <source>
        <dbReference type="Google" id="ProtNLM"/>
    </source>
</evidence>
<dbReference type="VEuPathDB" id="VectorBase:ASTEI20_044848"/>
<dbReference type="OMA" id="RAHESEF"/>
<protein>
    <recommendedName>
        <fullName evidence="3">Integrase zinc-binding domain-containing protein</fullName>
    </recommendedName>
</protein>
<organism evidence="1 2">
    <name type="scientific">Anopheles stephensi</name>
    <name type="common">Indo-Pakistan malaria mosquito</name>
    <dbReference type="NCBI Taxonomy" id="30069"/>
    <lineage>
        <taxon>Eukaryota</taxon>
        <taxon>Metazoa</taxon>
        <taxon>Ecdysozoa</taxon>
        <taxon>Arthropoda</taxon>
        <taxon>Hexapoda</taxon>
        <taxon>Insecta</taxon>
        <taxon>Pterygota</taxon>
        <taxon>Neoptera</taxon>
        <taxon>Endopterygota</taxon>
        <taxon>Diptera</taxon>
        <taxon>Nematocera</taxon>
        <taxon>Culicoidea</taxon>
        <taxon>Culicidae</taxon>
        <taxon>Anophelinae</taxon>
        <taxon>Anopheles</taxon>
    </lineage>
</organism>
<name>A0A182YRB4_ANOST</name>
<dbReference type="PANTHER" id="PTHR47331">
    <property type="entry name" value="PHD-TYPE DOMAIN-CONTAINING PROTEIN"/>
    <property type="match status" value="1"/>
</dbReference>
<dbReference type="EnsemblMetazoa" id="ASTEI11000-RA">
    <property type="protein sequence ID" value="ASTEI11000-PA"/>
    <property type="gene ID" value="ASTEI11000"/>
</dbReference>
<dbReference type="AlphaFoldDB" id="A0A182YRB4"/>
<dbReference type="Proteomes" id="UP000076408">
    <property type="component" value="Unassembled WGS sequence"/>
</dbReference>
<keyword evidence="2" id="KW-1185">Reference proteome</keyword>
<dbReference type="VEuPathDB" id="VectorBase:ASTE001597"/>
<evidence type="ECO:0000313" key="2">
    <source>
        <dbReference type="Proteomes" id="UP000076408"/>
    </source>
</evidence>
<proteinExistence type="predicted"/>
<dbReference type="VEuPathDB" id="VectorBase:ASTEI11000"/>
<reference evidence="1" key="2">
    <citation type="submission" date="2020-05" db="UniProtKB">
        <authorList>
            <consortium name="EnsemblMetazoa"/>
        </authorList>
    </citation>
    <scope>IDENTIFICATION</scope>
    <source>
        <strain evidence="1">Indian</strain>
    </source>
</reference>
<evidence type="ECO:0000313" key="1">
    <source>
        <dbReference type="EnsemblMetazoa" id="ASTEI11000-PA"/>
    </source>
</evidence>
<dbReference type="PANTHER" id="PTHR47331:SF2">
    <property type="match status" value="1"/>
</dbReference>